<keyword evidence="2" id="KW-1185">Reference proteome</keyword>
<sequence length="79" mass="8845">MVRFLCQFQQVDVNLGPGCKKLTLDRRFLPFKPPDTLTTLESTQNPVPAWPQFLSILIGTTPGVKTRATQIALLISCSW</sequence>
<gene>
    <name evidence="1" type="ORF">CSSPJE1EN1_LOCUS9327</name>
</gene>
<organism evidence="1 2">
    <name type="scientific">Sphagnum jensenii</name>
    <dbReference type="NCBI Taxonomy" id="128206"/>
    <lineage>
        <taxon>Eukaryota</taxon>
        <taxon>Viridiplantae</taxon>
        <taxon>Streptophyta</taxon>
        <taxon>Embryophyta</taxon>
        <taxon>Bryophyta</taxon>
        <taxon>Sphagnophytina</taxon>
        <taxon>Sphagnopsida</taxon>
        <taxon>Sphagnales</taxon>
        <taxon>Sphagnaceae</taxon>
        <taxon>Sphagnum</taxon>
    </lineage>
</organism>
<name>A0ABP0WBJ7_9BRYO</name>
<accession>A0ABP0WBJ7</accession>
<dbReference type="EMBL" id="OZ020111">
    <property type="protein sequence ID" value="CAK9263849.1"/>
    <property type="molecule type" value="Genomic_DNA"/>
</dbReference>
<evidence type="ECO:0000313" key="2">
    <source>
        <dbReference type="Proteomes" id="UP001497444"/>
    </source>
</evidence>
<dbReference type="Proteomes" id="UP001497444">
    <property type="component" value="Chromosome 16"/>
</dbReference>
<protein>
    <submittedName>
        <fullName evidence="1">Uncharacterized protein</fullName>
    </submittedName>
</protein>
<evidence type="ECO:0000313" key="1">
    <source>
        <dbReference type="EMBL" id="CAK9263849.1"/>
    </source>
</evidence>
<proteinExistence type="predicted"/>
<reference evidence="1" key="1">
    <citation type="submission" date="2024-02" db="EMBL/GenBank/DDBJ databases">
        <authorList>
            <consortium name="ELIXIR-Norway"/>
            <consortium name="Elixir Norway"/>
        </authorList>
    </citation>
    <scope>NUCLEOTIDE SEQUENCE</scope>
</reference>